<keyword evidence="1" id="KW-0378">Hydrolase</keyword>
<comment type="caution">
    <text evidence="1">The sequence shown here is derived from an EMBL/GenBank/DDBJ whole genome shotgun (WGS) entry which is preliminary data.</text>
</comment>
<dbReference type="CDD" id="cd15482">
    <property type="entry name" value="Sialidase_non-viral"/>
    <property type="match status" value="1"/>
</dbReference>
<keyword evidence="2" id="KW-1185">Reference proteome</keyword>
<dbReference type="Proteomes" id="UP001597118">
    <property type="component" value="Unassembled WGS sequence"/>
</dbReference>
<dbReference type="RefSeq" id="WP_379660638.1">
    <property type="nucleotide sequence ID" value="NZ_JBHUDG010000001.1"/>
</dbReference>
<dbReference type="InterPro" id="IPR036278">
    <property type="entry name" value="Sialidase_sf"/>
</dbReference>
<dbReference type="EC" id="3.2.1.-" evidence="1"/>
<evidence type="ECO:0000313" key="1">
    <source>
        <dbReference type="EMBL" id="MFD1628249.1"/>
    </source>
</evidence>
<dbReference type="SUPFAM" id="SSF50939">
    <property type="entry name" value="Sialidases"/>
    <property type="match status" value="1"/>
</dbReference>
<evidence type="ECO:0000313" key="2">
    <source>
        <dbReference type="Proteomes" id="UP001597118"/>
    </source>
</evidence>
<dbReference type="GO" id="GO:0016798">
    <property type="term" value="F:hydrolase activity, acting on glycosyl bonds"/>
    <property type="evidence" value="ECO:0007669"/>
    <property type="project" value="UniProtKB-KW"/>
</dbReference>
<dbReference type="EMBL" id="JBHUDG010000001">
    <property type="protein sequence ID" value="MFD1628249.1"/>
    <property type="molecule type" value="Genomic_DNA"/>
</dbReference>
<gene>
    <name evidence="1" type="ORF">ACFSAH_00090</name>
</gene>
<dbReference type="Gene3D" id="2.120.10.10">
    <property type="match status" value="1"/>
</dbReference>
<keyword evidence="1" id="KW-0326">Glycosidase</keyword>
<accession>A0ABW4I8B3</accession>
<sequence>MFKFNSSYLCSLSIKIFFQFLLISFISTVFAGNKKRKIPGEIIAHQAVETNQFIGSPGLCVLPNGSLLVTHDLFGKGSTEFISAQTNVYLSDNKGKNWHQIAMIDGQFWSKPFYYNDKLYLIGTDKHHGNLIIRESVDSGHTWSNPVNSQSGLISKGEFHCAPTPVIEHQGYLWKAMERADGEIKRWGKRYSTFMLSIKVGDNPLDAKNWRMTNHLPYDSTYLKGKFGAWLEGNAVVGKNGAIYNILRVHTPADIYEEHAAIVEIADNGATSVFDEVNGFIKFPGGSKKFSVKYDTNSKKYLAIVNYVPKEFRGEIQLDRVRNTQALISSTDLKNWTVHKILLHHPDRIRHGFNYIDWEIVGNDIIYLSRTAYDTESEQAQNYHDANFLTFHRLKTYRKSLRKNIEEFNNYNTSDKR</sequence>
<proteinExistence type="predicted"/>
<reference evidence="2" key="1">
    <citation type="journal article" date="2019" name="Int. J. Syst. Evol. Microbiol.">
        <title>The Global Catalogue of Microorganisms (GCM) 10K type strain sequencing project: providing services to taxonomists for standard genome sequencing and annotation.</title>
        <authorList>
            <consortium name="The Broad Institute Genomics Platform"/>
            <consortium name="The Broad Institute Genome Sequencing Center for Infectious Disease"/>
            <person name="Wu L."/>
            <person name="Ma J."/>
        </authorList>
    </citation>
    <scope>NUCLEOTIDE SEQUENCE [LARGE SCALE GENOMIC DNA]</scope>
    <source>
        <strain evidence="2">CCUG 53762</strain>
    </source>
</reference>
<organism evidence="1 2">
    <name type="scientific">Pseudopedobacter beijingensis</name>
    <dbReference type="NCBI Taxonomy" id="1207056"/>
    <lineage>
        <taxon>Bacteria</taxon>
        <taxon>Pseudomonadati</taxon>
        <taxon>Bacteroidota</taxon>
        <taxon>Sphingobacteriia</taxon>
        <taxon>Sphingobacteriales</taxon>
        <taxon>Sphingobacteriaceae</taxon>
        <taxon>Pseudopedobacter</taxon>
    </lineage>
</organism>
<protein>
    <submittedName>
        <fullName evidence="1">Sialidase family protein</fullName>
        <ecNumber evidence="1">3.2.1.-</ecNumber>
    </submittedName>
</protein>
<name>A0ABW4I8B3_9SPHI</name>